<dbReference type="Proteomes" id="UP000054279">
    <property type="component" value="Unassembled WGS sequence"/>
</dbReference>
<reference evidence="1 2" key="1">
    <citation type="submission" date="2014-06" db="EMBL/GenBank/DDBJ databases">
        <title>Evolutionary Origins and Diversification of the Mycorrhizal Mutualists.</title>
        <authorList>
            <consortium name="DOE Joint Genome Institute"/>
            <consortium name="Mycorrhizal Genomics Consortium"/>
            <person name="Kohler A."/>
            <person name="Kuo A."/>
            <person name="Nagy L.G."/>
            <person name="Floudas D."/>
            <person name="Copeland A."/>
            <person name="Barry K.W."/>
            <person name="Cichocki N."/>
            <person name="Veneault-Fourrey C."/>
            <person name="LaButti K."/>
            <person name="Lindquist E.A."/>
            <person name="Lipzen A."/>
            <person name="Lundell T."/>
            <person name="Morin E."/>
            <person name="Murat C."/>
            <person name="Riley R."/>
            <person name="Ohm R."/>
            <person name="Sun H."/>
            <person name="Tunlid A."/>
            <person name="Henrissat B."/>
            <person name="Grigoriev I.V."/>
            <person name="Hibbett D.S."/>
            <person name="Martin F."/>
        </authorList>
    </citation>
    <scope>NUCLEOTIDE SEQUENCE [LARGE SCALE GENOMIC DNA]</scope>
    <source>
        <strain evidence="1 2">SS14</strain>
    </source>
</reference>
<evidence type="ECO:0000313" key="2">
    <source>
        <dbReference type="Proteomes" id="UP000054279"/>
    </source>
</evidence>
<gene>
    <name evidence="1" type="ORF">M422DRAFT_53000</name>
</gene>
<organism evidence="1 2">
    <name type="scientific">Sphaerobolus stellatus (strain SS14)</name>
    <dbReference type="NCBI Taxonomy" id="990650"/>
    <lineage>
        <taxon>Eukaryota</taxon>
        <taxon>Fungi</taxon>
        <taxon>Dikarya</taxon>
        <taxon>Basidiomycota</taxon>
        <taxon>Agaricomycotina</taxon>
        <taxon>Agaricomycetes</taxon>
        <taxon>Phallomycetidae</taxon>
        <taxon>Geastrales</taxon>
        <taxon>Sphaerobolaceae</taxon>
        <taxon>Sphaerobolus</taxon>
    </lineage>
</organism>
<proteinExistence type="predicted"/>
<accession>A0A0C9V3M9</accession>
<keyword evidence="2" id="KW-1185">Reference proteome</keyword>
<evidence type="ECO:0000313" key="1">
    <source>
        <dbReference type="EMBL" id="KIJ32120.1"/>
    </source>
</evidence>
<dbReference type="AlphaFoldDB" id="A0A0C9V3M9"/>
<sequence>MSSLFANQVSEFLFKIIVSSVVIHHPKSILAQEAMESLDIICGLVRQWVAVVSPRTYRHRPYRALQLITKVREKAHRSLTQPDSVYHGELQATEGDFELGALSGHSRTIATKYNSLSTSPEVLPTEDSLFSAGNIDIHPTLMEDVRIVSEQTNLQVPGNEVVYISYPTYQDYPIYTDQIPSSHQPSYNLEDLGVGPEQIYEPTHPYPIIEEYENNGLPPELNPNIDISANIQNIADSSWMGFVATLGLDNIDF</sequence>
<protein>
    <submittedName>
        <fullName evidence="1">Unplaced genomic scaffold SPHSTscaffold_156, whole genome shotgun sequence</fullName>
    </submittedName>
</protein>
<name>A0A0C9V3M9_SPHS4</name>
<dbReference type="EMBL" id="KN837231">
    <property type="protein sequence ID" value="KIJ32120.1"/>
    <property type="molecule type" value="Genomic_DNA"/>
</dbReference>
<dbReference type="HOGENOM" id="CLU_1099084_0_0_1"/>